<dbReference type="EMBL" id="CM037154">
    <property type="protein sequence ID" value="KAH7859770.1"/>
    <property type="molecule type" value="Genomic_DNA"/>
</dbReference>
<evidence type="ECO:0000313" key="2">
    <source>
        <dbReference type="Proteomes" id="UP000828048"/>
    </source>
</evidence>
<organism evidence="1 2">
    <name type="scientific">Vaccinium darrowii</name>
    <dbReference type="NCBI Taxonomy" id="229202"/>
    <lineage>
        <taxon>Eukaryota</taxon>
        <taxon>Viridiplantae</taxon>
        <taxon>Streptophyta</taxon>
        <taxon>Embryophyta</taxon>
        <taxon>Tracheophyta</taxon>
        <taxon>Spermatophyta</taxon>
        <taxon>Magnoliopsida</taxon>
        <taxon>eudicotyledons</taxon>
        <taxon>Gunneridae</taxon>
        <taxon>Pentapetalae</taxon>
        <taxon>asterids</taxon>
        <taxon>Ericales</taxon>
        <taxon>Ericaceae</taxon>
        <taxon>Vaccinioideae</taxon>
        <taxon>Vaccinieae</taxon>
        <taxon>Vaccinium</taxon>
    </lineage>
</organism>
<keyword evidence="2" id="KW-1185">Reference proteome</keyword>
<dbReference type="Proteomes" id="UP000828048">
    <property type="component" value="Chromosome 4"/>
</dbReference>
<name>A0ACB7Z2N6_9ERIC</name>
<comment type="caution">
    <text evidence="1">The sequence shown here is derived from an EMBL/GenBank/DDBJ whole genome shotgun (WGS) entry which is preliminary data.</text>
</comment>
<evidence type="ECO:0000313" key="1">
    <source>
        <dbReference type="EMBL" id="KAH7859770.1"/>
    </source>
</evidence>
<gene>
    <name evidence="1" type="ORF">Vadar_005267</name>
</gene>
<accession>A0ACB7Z2N6</accession>
<sequence length="60" mass="6409">MEAKRSLPSDLRTTIPVPALFAFFNQALSTLILTSPLSGGCHLLSPAFGFCAIVLFAEII</sequence>
<proteinExistence type="predicted"/>
<reference evidence="1 2" key="1">
    <citation type="journal article" date="2021" name="Hortic Res">
        <title>High-quality reference genome and annotation aids understanding of berry development for evergreen blueberry (Vaccinium darrowii).</title>
        <authorList>
            <person name="Yu J."/>
            <person name="Hulse-Kemp A.M."/>
            <person name="Babiker E."/>
            <person name="Staton M."/>
        </authorList>
    </citation>
    <scope>NUCLEOTIDE SEQUENCE [LARGE SCALE GENOMIC DNA]</scope>
    <source>
        <strain evidence="2">cv. NJ 8807/NJ 8810</strain>
        <tissue evidence="1">Young leaf</tissue>
    </source>
</reference>
<protein>
    <submittedName>
        <fullName evidence="1">Uncharacterized protein</fullName>
    </submittedName>
</protein>